<keyword evidence="3" id="KW-0285">Flavoprotein</keyword>
<dbReference type="Pfam" id="PF01565">
    <property type="entry name" value="FAD_binding_4"/>
    <property type="match status" value="1"/>
</dbReference>
<feature type="domain" description="FAD-binding PCMH-type" evidence="7">
    <location>
        <begin position="54"/>
        <end position="227"/>
    </location>
</feature>
<protein>
    <recommendedName>
        <fullName evidence="7">FAD-binding PCMH-type domain-containing protein</fullName>
    </recommendedName>
</protein>
<dbReference type="PANTHER" id="PTHR42973:SF9">
    <property type="entry name" value="FAD-BINDING PCMH-TYPE DOMAIN-CONTAINING PROTEIN-RELATED"/>
    <property type="match status" value="1"/>
</dbReference>
<dbReference type="Pfam" id="PF08031">
    <property type="entry name" value="BBE"/>
    <property type="match status" value="1"/>
</dbReference>
<dbReference type="AlphaFoldDB" id="A0A9X0AIA2"/>
<dbReference type="InterPro" id="IPR012951">
    <property type="entry name" value="BBE"/>
</dbReference>
<evidence type="ECO:0000259" key="7">
    <source>
        <dbReference type="PROSITE" id="PS51387"/>
    </source>
</evidence>
<evidence type="ECO:0000256" key="1">
    <source>
        <dbReference type="ARBA" id="ARBA00001974"/>
    </source>
</evidence>
<dbReference type="InterPro" id="IPR050416">
    <property type="entry name" value="FAD-linked_Oxidoreductase"/>
</dbReference>
<comment type="similarity">
    <text evidence="2">Belongs to the oxygen-dependent FAD-linked oxidoreductase family.</text>
</comment>
<dbReference type="Gene3D" id="3.40.462.20">
    <property type="match status" value="1"/>
</dbReference>
<organism evidence="8 9">
    <name type="scientific">Sclerotinia nivalis</name>
    <dbReference type="NCBI Taxonomy" id="352851"/>
    <lineage>
        <taxon>Eukaryota</taxon>
        <taxon>Fungi</taxon>
        <taxon>Dikarya</taxon>
        <taxon>Ascomycota</taxon>
        <taxon>Pezizomycotina</taxon>
        <taxon>Leotiomycetes</taxon>
        <taxon>Helotiales</taxon>
        <taxon>Sclerotiniaceae</taxon>
        <taxon>Sclerotinia</taxon>
    </lineage>
</organism>
<dbReference type="InterPro" id="IPR006094">
    <property type="entry name" value="Oxid_FAD_bind_N"/>
</dbReference>
<sequence>MQHLFVALICLFVTICHGANVTLLSDLQQLNLSSGAEIGLNLSSSIGFTSRWSSYDAPDYIVGVKPFTHDDVAKVVGFATKSSTPFLSTGGGHGFSITLGKLQSGILLDLSNFNNVSVDTNDNTLTIGGAVRFADILEPLDQAQKELPIGSVSCVGMVGATLGGGVSRYNGLHGMLLDSLASVKMVTASGNIVTASTSENSELFWGIRGAGFNYGTVLEATYFIYDHSTPLVLNADFLFAPNASQDILQYFKTFEIGLPAELSLIFLAAYASEFGGSFIIVNAVYTGSQSEGEKLLQPLFNASPKLKNLTMVPWASVNAVSFFGADNEPCTGSTPHNVYGGAVHYFDIPTFQNFYEDYNELISSNPVELDGTVYFIEFFAKQAVEAVASNATAYPWRNITAHLLFNFAYDTIGGPLDNKINQFGRAARKNFTDASGFAQPELYVSYGHGDEDLETLYSAQNLPFLRSLKAEWDPNNVYRYNYPLLP</sequence>
<comment type="caution">
    <text evidence="8">The sequence shown here is derived from an EMBL/GenBank/DDBJ whole genome shotgun (WGS) entry which is preliminary data.</text>
</comment>
<dbReference type="PANTHER" id="PTHR42973">
    <property type="entry name" value="BINDING OXIDOREDUCTASE, PUTATIVE (AFU_ORTHOLOGUE AFUA_1G17690)-RELATED"/>
    <property type="match status" value="1"/>
</dbReference>
<evidence type="ECO:0000256" key="5">
    <source>
        <dbReference type="ARBA" id="ARBA00023002"/>
    </source>
</evidence>
<evidence type="ECO:0000256" key="6">
    <source>
        <dbReference type="SAM" id="SignalP"/>
    </source>
</evidence>
<reference evidence="8" key="1">
    <citation type="submission" date="2022-11" db="EMBL/GenBank/DDBJ databases">
        <title>Genome Resource of Sclerotinia nivalis Strain SnTB1, a Plant Pathogen Isolated from American Ginseng.</title>
        <authorList>
            <person name="Fan S."/>
        </authorList>
    </citation>
    <scope>NUCLEOTIDE SEQUENCE</scope>
    <source>
        <strain evidence="8">SnTB1</strain>
    </source>
</reference>
<dbReference type="Proteomes" id="UP001152300">
    <property type="component" value="Unassembled WGS sequence"/>
</dbReference>
<keyword evidence="9" id="KW-1185">Reference proteome</keyword>
<comment type="cofactor">
    <cofactor evidence="1">
        <name>FAD</name>
        <dbReference type="ChEBI" id="CHEBI:57692"/>
    </cofactor>
</comment>
<keyword evidence="4" id="KW-0274">FAD</keyword>
<dbReference type="InterPro" id="IPR016169">
    <property type="entry name" value="FAD-bd_PCMH_sub2"/>
</dbReference>
<evidence type="ECO:0000313" key="8">
    <source>
        <dbReference type="EMBL" id="KAJ8063296.1"/>
    </source>
</evidence>
<dbReference type="InterPro" id="IPR016166">
    <property type="entry name" value="FAD-bd_PCMH"/>
</dbReference>
<accession>A0A9X0AIA2</accession>
<dbReference type="Gene3D" id="3.30.465.10">
    <property type="match status" value="1"/>
</dbReference>
<dbReference type="OrthoDB" id="415825at2759"/>
<dbReference type="SUPFAM" id="SSF56176">
    <property type="entry name" value="FAD-binding/transporter-associated domain-like"/>
    <property type="match status" value="1"/>
</dbReference>
<feature type="signal peptide" evidence="6">
    <location>
        <begin position="1"/>
        <end position="18"/>
    </location>
</feature>
<keyword evidence="5" id="KW-0560">Oxidoreductase</keyword>
<proteinExistence type="inferred from homology"/>
<dbReference type="PROSITE" id="PS51387">
    <property type="entry name" value="FAD_PCMH"/>
    <property type="match status" value="1"/>
</dbReference>
<dbReference type="EMBL" id="JAPEIS010000009">
    <property type="protein sequence ID" value="KAJ8063296.1"/>
    <property type="molecule type" value="Genomic_DNA"/>
</dbReference>
<gene>
    <name evidence="8" type="ORF">OCU04_008526</name>
</gene>
<evidence type="ECO:0000256" key="3">
    <source>
        <dbReference type="ARBA" id="ARBA00022630"/>
    </source>
</evidence>
<dbReference type="GO" id="GO:0016491">
    <property type="term" value="F:oxidoreductase activity"/>
    <property type="evidence" value="ECO:0007669"/>
    <property type="project" value="UniProtKB-KW"/>
</dbReference>
<name>A0A9X0AIA2_9HELO</name>
<dbReference type="GO" id="GO:0071949">
    <property type="term" value="F:FAD binding"/>
    <property type="evidence" value="ECO:0007669"/>
    <property type="project" value="InterPro"/>
</dbReference>
<dbReference type="InterPro" id="IPR036318">
    <property type="entry name" value="FAD-bd_PCMH-like_sf"/>
</dbReference>
<evidence type="ECO:0000256" key="2">
    <source>
        <dbReference type="ARBA" id="ARBA00005466"/>
    </source>
</evidence>
<evidence type="ECO:0000313" key="9">
    <source>
        <dbReference type="Proteomes" id="UP001152300"/>
    </source>
</evidence>
<evidence type="ECO:0000256" key="4">
    <source>
        <dbReference type="ARBA" id="ARBA00022827"/>
    </source>
</evidence>
<feature type="chain" id="PRO_5040739861" description="FAD-binding PCMH-type domain-containing protein" evidence="6">
    <location>
        <begin position="19"/>
        <end position="486"/>
    </location>
</feature>
<keyword evidence="6" id="KW-0732">Signal</keyword>